<name>W7A7R0_9APIC</name>
<protein>
    <submittedName>
        <fullName evidence="2">Uncharacterized protein</fullName>
    </submittedName>
</protein>
<dbReference type="GeneID" id="20039719"/>
<gene>
    <name evidence="2" type="ORF">C922_04445</name>
</gene>
<feature type="region of interest" description="Disordered" evidence="1">
    <location>
        <begin position="63"/>
        <end position="87"/>
    </location>
</feature>
<evidence type="ECO:0000313" key="2">
    <source>
        <dbReference type="EMBL" id="EUD65159.1"/>
    </source>
</evidence>
<sequence>MMSMQYLLREGEPKDQAETGDKEEQRQKQHRSRSIRNLPPVYLYKTNPYGRYRVIYYQIPREDRPGDNIKIRRKGEIPRQRGINLKD</sequence>
<dbReference type="VEuPathDB" id="PlasmoDB:C922_04445"/>
<dbReference type="EMBL" id="KI965482">
    <property type="protein sequence ID" value="EUD65159.1"/>
    <property type="molecule type" value="Genomic_DNA"/>
</dbReference>
<feature type="region of interest" description="Disordered" evidence="1">
    <location>
        <begin position="1"/>
        <end position="37"/>
    </location>
</feature>
<evidence type="ECO:0000313" key="3">
    <source>
        <dbReference type="Proteomes" id="UP000030640"/>
    </source>
</evidence>
<evidence type="ECO:0000256" key="1">
    <source>
        <dbReference type="SAM" id="MobiDB-lite"/>
    </source>
</evidence>
<keyword evidence="3" id="KW-1185">Reference proteome</keyword>
<proteinExistence type="predicted"/>
<reference evidence="2 3" key="1">
    <citation type="submission" date="2013-02" db="EMBL/GenBank/DDBJ databases">
        <title>The Genome Sequence of Plasmodium inui San Antonio 1.</title>
        <authorList>
            <consortium name="The Broad Institute Genome Sequencing Platform"/>
            <consortium name="The Broad Institute Genome Sequencing Center for Infectious Disease"/>
            <person name="Neafsey D."/>
            <person name="Cheeseman I."/>
            <person name="Volkman S."/>
            <person name="Adams J."/>
            <person name="Walker B."/>
            <person name="Young S.K."/>
            <person name="Zeng Q."/>
            <person name="Gargeya S."/>
            <person name="Fitzgerald M."/>
            <person name="Haas B."/>
            <person name="Abouelleil A."/>
            <person name="Alvarado L."/>
            <person name="Arachchi H.M."/>
            <person name="Berlin A.M."/>
            <person name="Chapman S.B."/>
            <person name="Dewar J."/>
            <person name="Goldberg J."/>
            <person name="Griggs A."/>
            <person name="Gujja S."/>
            <person name="Hansen M."/>
            <person name="Howarth C."/>
            <person name="Imamovic A."/>
            <person name="Larimer J."/>
            <person name="McCowan C."/>
            <person name="Murphy C."/>
            <person name="Neiman D."/>
            <person name="Pearson M."/>
            <person name="Priest M."/>
            <person name="Roberts A."/>
            <person name="Saif S."/>
            <person name="Shea T."/>
            <person name="Sisk P."/>
            <person name="Sykes S."/>
            <person name="Wortman J."/>
            <person name="Nusbaum C."/>
            <person name="Birren B."/>
        </authorList>
    </citation>
    <scope>NUCLEOTIDE SEQUENCE [LARGE SCALE GENOMIC DNA]</scope>
    <source>
        <strain evidence="2 3">San Antonio 1</strain>
    </source>
</reference>
<dbReference type="RefSeq" id="XP_008818250.1">
    <property type="nucleotide sequence ID" value="XM_008820028.1"/>
</dbReference>
<dbReference type="Proteomes" id="UP000030640">
    <property type="component" value="Unassembled WGS sequence"/>
</dbReference>
<accession>W7A7R0</accession>
<organism evidence="2 3">
    <name type="scientific">Plasmodium inui San Antonio 1</name>
    <dbReference type="NCBI Taxonomy" id="1237626"/>
    <lineage>
        <taxon>Eukaryota</taxon>
        <taxon>Sar</taxon>
        <taxon>Alveolata</taxon>
        <taxon>Apicomplexa</taxon>
        <taxon>Aconoidasida</taxon>
        <taxon>Haemosporida</taxon>
        <taxon>Plasmodiidae</taxon>
        <taxon>Plasmodium</taxon>
        <taxon>Plasmodium (Plasmodium)</taxon>
    </lineage>
</organism>
<feature type="compositionally biased region" description="Basic and acidic residues" evidence="1">
    <location>
        <begin position="9"/>
        <end position="27"/>
    </location>
</feature>
<dbReference type="AlphaFoldDB" id="W7A7R0"/>